<dbReference type="PROSITE" id="PS50011">
    <property type="entry name" value="PROTEIN_KINASE_DOM"/>
    <property type="match status" value="1"/>
</dbReference>
<evidence type="ECO:0000313" key="8">
    <source>
        <dbReference type="Proteomes" id="UP001165092"/>
    </source>
</evidence>
<dbReference type="PANTHER" id="PTHR43289">
    <property type="entry name" value="MITOGEN-ACTIVATED PROTEIN KINASE KINASE KINASE 20-RELATED"/>
    <property type="match status" value="1"/>
</dbReference>
<dbReference type="InterPro" id="IPR017441">
    <property type="entry name" value="Protein_kinase_ATP_BS"/>
</dbReference>
<dbReference type="Proteomes" id="UP001165092">
    <property type="component" value="Unassembled WGS sequence"/>
</dbReference>
<protein>
    <recommendedName>
        <fullName evidence="6">Protein kinase domain-containing protein</fullName>
    </recommendedName>
</protein>
<keyword evidence="3" id="KW-0418">Kinase</keyword>
<sequence>MSVPAQLGTVPYPAPPPAWLEDDSVSDPVEIGGYRILERIGVGGMGAVYAALTATGERVAVKVVHQEFATNPTYRARFVREVDLLARVGDSFSVHPIEADIGAYQPWLAMPYIAGPTLGEHIVGEGPMAGRELVEFTAGIAQALVAIHRAGVVHRDLKPDNVILSSSGPRILDFGIAQAMDEPQPEGEEVLGSPGWISPEQFHEHPPRAAADVFAWGGLVAYASTGRRPFGTGSVETVAMRALQGRADLRGMPHGLLPLVEAALAPDPARRPCSEKLLREVGRLAAAGHC</sequence>
<feature type="binding site" evidence="5">
    <location>
        <position position="62"/>
    </location>
    <ligand>
        <name>ATP</name>
        <dbReference type="ChEBI" id="CHEBI:30616"/>
    </ligand>
</feature>
<dbReference type="SUPFAM" id="SSF56112">
    <property type="entry name" value="Protein kinase-like (PK-like)"/>
    <property type="match status" value="1"/>
</dbReference>
<dbReference type="Gene3D" id="1.10.510.10">
    <property type="entry name" value="Transferase(Phosphotransferase) domain 1"/>
    <property type="match status" value="1"/>
</dbReference>
<evidence type="ECO:0000256" key="1">
    <source>
        <dbReference type="ARBA" id="ARBA00022679"/>
    </source>
</evidence>
<dbReference type="Gene3D" id="3.30.200.20">
    <property type="entry name" value="Phosphorylase Kinase, domain 1"/>
    <property type="match status" value="1"/>
</dbReference>
<evidence type="ECO:0000256" key="2">
    <source>
        <dbReference type="ARBA" id="ARBA00022741"/>
    </source>
</evidence>
<dbReference type="InterPro" id="IPR011009">
    <property type="entry name" value="Kinase-like_dom_sf"/>
</dbReference>
<evidence type="ECO:0000256" key="5">
    <source>
        <dbReference type="PROSITE-ProRule" id="PRU10141"/>
    </source>
</evidence>
<dbReference type="SMART" id="SM00220">
    <property type="entry name" value="S_TKc"/>
    <property type="match status" value="1"/>
</dbReference>
<keyword evidence="4 5" id="KW-0067">ATP-binding</keyword>
<dbReference type="GO" id="GO:0005524">
    <property type="term" value="F:ATP binding"/>
    <property type="evidence" value="ECO:0007669"/>
    <property type="project" value="UniProtKB-UniRule"/>
</dbReference>
<accession>A0A9W6UH38</accession>
<feature type="domain" description="Protein kinase" evidence="6">
    <location>
        <begin position="34"/>
        <end position="290"/>
    </location>
</feature>
<proteinExistence type="predicted"/>
<evidence type="ECO:0000256" key="4">
    <source>
        <dbReference type="ARBA" id="ARBA00022840"/>
    </source>
</evidence>
<dbReference type="PROSITE" id="PS00108">
    <property type="entry name" value="PROTEIN_KINASE_ST"/>
    <property type="match status" value="1"/>
</dbReference>
<dbReference type="InterPro" id="IPR008271">
    <property type="entry name" value="Ser/Thr_kinase_AS"/>
</dbReference>
<dbReference type="CDD" id="cd14014">
    <property type="entry name" value="STKc_PknB_like"/>
    <property type="match status" value="1"/>
</dbReference>
<dbReference type="Pfam" id="PF00069">
    <property type="entry name" value="Pkinase"/>
    <property type="match status" value="1"/>
</dbReference>
<reference evidence="7" key="1">
    <citation type="submission" date="2023-02" db="EMBL/GenBank/DDBJ databases">
        <title>Nocardiopsis ansamitocini NBRC 112285.</title>
        <authorList>
            <person name="Ichikawa N."/>
            <person name="Sato H."/>
            <person name="Tonouchi N."/>
        </authorList>
    </citation>
    <scope>NUCLEOTIDE SEQUENCE</scope>
    <source>
        <strain evidence="7">NBRC 112285</strain>
    </source>
</reference>
<dbReference type="InterPro" id="IPR000719">
    <property type="entry name" value="Prot_kinase_dom"/>
</dbReference>
<dbReference type="GO" id="GO:0004674">
    <property type="term" value="F:protein serine/threonine kinase activity"/>
    <property type="evidence" value="ECO:0007669"/>
    <property type="project" value="TreeGrafter"/>
</dbReference>
<keyword evidence="8" id="KW-1185">Reference proteome</keyword>
<gene>
    <name evidence="7" type="ORF">Nans01_02990</name>
</gene>
<evidence type="ECO:0000256" key="3">
    <source>
        <dbReference type="ARBA" id="ARBA00022777"/>
    </source>
</evidence>
<keyword evidence="2 5" id="KW-0547">Nucleotide-binding</keyword>
<dbReference type="PANTHER" id="PTHR43289:SF34">
    <property type="entry name" value="SERINE_THREONINE-PROTEIN KINASE YBDM-RELATED"/>
    <property type="match status" value="1"/>
</dbReference>
<dbReference type="PROSITE" id="PS00107">
    <property type="entry name" value="PROTEIN_KINASE_ATP"/>
    <property type="match status" value="1"/>
</dbReference>
<comment type="caution">
    <text evidence="7">The sequence shown here is derived from an EMBL/GenBank/DDBJ whole genome shotgun (WGS) entry which is preliminary data.</text>
</comment>
<organism evidence="7 8">
    <name type="scientific">Nocardiopsis ansamitocini</name>
    <dbReference type="NCBI Taxonomy" id="1670832"/>
    <lineage>
        <taxon>Bacteria</taxon>
        <taxon>Bacillati</taxon>
        <taxon>Actinomycetota</taxon>
        <taxon>Actinomycetes</taxon>
        <taxon>Streptosporangiales</taxon>
        <taxon>Nocardiopsidaceae</taxon>
        <taxon>Nocardiopsis</taxon>
    </lineage>
</organism>
<dbReference type="AlphaFoldDB" id="A0A9W6UH38"/>
<evidence type="ECO:0000259" key="6">
    <source>
        <dbReference type="PROSITE" id="PS50011"/>
    </source>
</evidence>
<name>A0A9W6UH38_9ACTN</name>
<evidence type="ECO:0000313" key="7">
    <source>
        <dbReference type="EMBL" id="GLU45948.1"/>
    </source>
</evidence>
<keyword evidence="1" id="KW-0808">Transferase</keyword>
<dbReference type="EMBL" id="BSQG01000001">
    <property type="protein sequence ID" value="GLU45948.1"/>
    <property type="molecule type" value="Genomic_DNA"/>
</dbReference>